<gene>
    <name evidence="1" type="ORF">S03H2_06651</name>
</gene>
<comment type="caution">
    <text evidence="1">The sequence shown here is derived from an EMBL/GenBank/DDBJ whole genome shotgun (WGS) entry which is preliminary data.</text>
</comment>
<dbReference type="EMBL" id="BARU01002949">
    <property type="protein sequence ID" value="GAH19365.1"/>
    <property type="molecule type" value="Genomic_DNA"/>
</dbReference>
<evidence type="ECO:0000313" key="1">
    <source>
        <dbReference type="EMBL" id="GAH19365.1"/>
    </source>
</evidence>
<reference evidence="1" key="1">
    <citation type="journal article" date="2014" name="Front. Microbiol.">
        <title>High frequency of phylogenetically diverse reductive dehalogenase-homologous genes in deep subseafloor sedimentary metagenomes.</title>
        <authorList>
            <person name="Kawai M."/>
            <person name="Futagami T."/>
            <person name="Toyoda A."/>
            <person name="Takaki Y."/>
            <person name="Nishi S."/>
            <person name="Hori S."/>
            <person name="Arai W."/>
            <person name="Tsubouchi T."/>
            <person name="Morono Y."/>
            <person name="Uchiyama I."/>
            <person name="Ito T."/>
            <person name="Fujiyama A."/>
            <person name="Inagaki F."/>
            <person name="Takami H."/>
        </authorList>
    </citation>
    <scope>NUCLEOTIDE SEQUENCE</scope>
    <source>
        <strain evidence="1">Expedition CK06-06</strain>
    </source>
</reference>
<accession>X1EG95</accession>
<protein>
    <submittedName>
        <fullName evidence="1">Uncharacterized protein</fullName>
    </submittedName>
</protein>
<dbReference type="AlphaFoldDB" id="X1EG95"/>
<name>X1EG95_9ZZZZ</name>
<sequence>MHYHNHRRYVAGKRKGKTPIEILTNRKQDKDWLELLLEKVPWDQSDFLKIA</sequence>
<proteinExistence type="predicted"/>
<organism evidence="1">
    <name type="scientific">marine sediment metagenome</name>
    <dbReference type="NCBI Taxonomy" id="412755"/>
    <lineage>
        <taxon>unclassified sequences</taxon>
        <taxon>metagenomes</taxon>
        <taxon>ecological metagenomes</taxon>
    </lineage>
</organism>